<gene>
    <name evidence="1" type="ORF">GCM10022214_61560</name>
</gene>
<evidence type="ECO:0000313" key="1">
    <source>
        <dbReference type="EMBL" id="GAA4091898.1"/>
    </source>
</evidence>
<protein>
    <recommendedName>
        <fullName evidence="3">DUF1579 domain-containing protein</fullName>
    </recommendedName>
</protein>
<organism evidence="1 2">
    <name type="scientific">Actinomadura miaoliensis</name>
    <dbReference type="NCBI Taxonomy" id="430685"/>
    <lineage>
        <taxon>Bacteria</taxon>
        <taxon>Bacillati</taxon>
        <taxon>Actinomycetota</taxon>
        <taxon>Actinomycetes</taxon>
        <taxon>Streptosporangiales</taxon>
        <taxon>Thermomonosporaceae</taxon>
        <taxon>Actinomadura</taxon>
    </lineage>
</organism>
<accession>A0ABP7WLW4</accession>
<proteinExistence type="predicted"/>
<keyword evidence="2" id="KW-1185">Reference proteome</keyword>
<name>A0ABP7WLW4_9ACTN</name>
<dbReference type="Proteomes" id="UP001500683">
    <property type="component" value="Unassembled WGS sequence"/>
</dbReference>
<comment type="caution">
    <text evidence="1">The sequence shown here is derived from an EMBL/GenBank/DDBJ whole genome shotgun (WGS) entry which is preliminary data.</text>
</comment>
<dbReference type="EMBL" id="BAAAZG010000047">
    <property type="protein sequence ID" value="GAA4091898.1"/>
    <property type="molecule type" value="Genomic_DNA"/>
</dbReference>
<reference evidence="2" key="1">
    <citation type="journal article" date="2019" name="Int. J. Syst. Evol. Microbiol.">
        <title>The Global Catalogue of Microorganisms (GCM) 10K type strain sequencing project: providing services to taxonomists for standard genome sequencing and annotation.</title>
        <authorList>
            <consortium name="The Broad Institute Genomics Platform"/>
            <consortium name="The Broad Institute Genome Sequencing Center for Infectious Disease"/>
            <person name="Wu L."/>
            <person name="Ma J."/>
        </authorList>
    </citation>
    <scope>NUCLEOTIDE SEQUENCE [LARGE SCALE GENOMIC DNA]</scope>
    <source>
        <strain evidence="2">JCM 16702</strain>
    </source>
</reference>
<evidence type="ECO:0008006" key="3">
    <source>
        <dbReference type="Google" id="ProtNLM"/>
    </source>
</evidence>
<sequence>MVSMGMTHTTALARLEPLVGRWTVRPDVPGLGSAWTEFTWQDDGAYLRQYSDIDELPPTAPQAWRDNAPFPTTTLIGLDDATGEFTMLYADGRGVHRVYQMTFADGVWRMWRAAPGFHQRFTGELNPAGDTIHARWESSEDGTTWTSDFTVTYTRIDHA</sequence>
<evidence type="ECO:0000313" key="2">
    <source>
        <dbReference type="Proteomes" id="UP001500683"/>
    </source>
</evidence>